<evidence type="ECO:0000313" key="2">
    <source>
        <dbReference type="EMBL" id="MBM3316283.1"/>
    </source>
</evidence>
<organism evidence="2 3">
    <name type="scientific">Eiseniibacteriota bacterium</name>
    <dbReference type="NCBI Taxonomy" id="2212470"/>
    <lineage>
        <taxon>Bacteria</taxon>
        <taxon>Candidatus Eiseniibacteriota</taxon>
    </lineage>
</organism>
<sequence length="389" mass="42677">MQILCFASADFEERNWVNAQHLMWRLAARHEVLYVDSLGLRSPRPTRRDLGKIARRLRALARGTSRPSPDRRLHLLSPLALPPTRGAAARRWRARLLAAQIERALARLGFERPLAWAFLPTAAPAIERLRLGPVVYHCVDAYEANPSVDRALILELEERLMARARVVVASSAPLRDRLGERHGDVRLMANVADIAAYPPPGEAPPEPADLAPLPHPRVGYLGNLAAYKCDLPLLAEAARQRPDCSFVFIGDTGAGETSTPLGELSRLGNVHRLGPRPRAALAGYLHGLDAALVPFVDSVTTRHSFPMKFFEYLACGLPVVARALPGLEGFLRPPHAYGYATPEGFIAALSEALRAGAPPERAARRALAEAHSWEKRMVEVEALLAEIAQ</sequence>
<protein>
    <submittedName>
        <fullName evidence="2">Glycosyltransferase</fullName>
    </submittedName>
</protein>
<dbReference type="AlphaFoldDB" id="A0A937X5M3"/>
<dbReference type="Gene3D" id="3.40.50.2000">
    <property type="entry name" value="Glycogen Phosphorylase B"/>
    <property type="match status" value="1"/>
</dbReference>
<comment type="caution">
    <text evidence="2">The sequence shown here is derived from an EMBL/GenBank/DDBJ whole genome shotgun (WGS) entry which is preliminary data.</text>
</comment>
<accession>A0A937X5M3</accession>
<dbReference type="InterPro" id="IPR055259">
    <property type="entry name" value="YkvP/CgeB_Glyco_trans-like"/>
</dbReference>
<dbReference type="EMBL" id="VGIY01000004">
    <property type="protein sequence ID" value="MBM3316283.1"/>
    <property type="molecule type" value="Genomic_DNA"/>
</dbReference>
<dbReference type="Pfam" id="PF13524">
    <property type="entry name" value="Glyco_trans_1_2"/>
    <property type="match status" value="1"/>
</dbReference>
<name>A0A937X5M3_UNCEI</name>
<dbReference type="Proteomes" id="UP000748308">
    <property type="component" value="Unassembled WGS sequence"/>
</dbReference>
<proteinExistence type="predicted"/>
<evidence type="ECO:0000313" key="3">
    <source>
        <dbReference type="Proteomes" id="UP000748308"/>
    </source>
</evidence>
<feature type="domain" description="Spore protein YkvP/CgeB glycosyl transferase-like" evidence="1">
    <location>
        <begin position="234"/>
        <end position="380"/>
    </location>
</feature>
<dbReference type="SUPFAM" id="SSF53756">
    <property type="entry name" value="UDP-Glycosyltransferase/glycogen phosphorylase"/>
    <property type="match status" value="1"/>
</dbReference>
<evidence type="ECO:0000259" key="1">
    <source>
        <dbReference type="Pfam" id="PF13524"/>
    </source>
</evidence>
<dbReference type="PANTHER" id="PTHR12526">
    <property type="entry name" value="GLYCOSYLTRANSFERASE"/>
    <property type="match status" value="1"/>
</dbReference>
<reference evidence="2" key="1">
    <citation type="submission" date="2019-03" db="EMBL/GenBank/DDBJ databases">
        <title>Lake Tanganyika Metagenome-Assembled Genomes (MAGs).</title>
        <authorList>
            <person name="Tran P."/>
        </authorList>
    </citation>
    <scope>NUCLEOTIDE SEQUENCE</scope>
    <source>
        <strain evidence="2">M_DeepCast_400m_m2_100</strain>
    </source>
</reference>
<gene>
    <name evidence="2" type="ORF">FJY75_00380</name>
</gene>